<evidence type="ECO:0000256" key="7">
    <source>
        <dbReference type="SAM" id="MobiDB-lite"/>
    </source>
</evidence>
<sequence>MGQPWATNEIGLLGWWPTKRALFPPPQFYQGSIVSCSCHQNHYDTNRTEATLASLPPSLALPIPSSGSAPFKLPTAAPAAPPPPASPASVSPPVPIGAATTGHCTPEKMEMAGMPLVLAGEDGDGGLAAAAVVTQGRQAPSSASGANMANRKNAKKRYKNLEKFLCPPALVLAPIAEALEDALGLRLATASKGQPLLLRVLVRTAVVAATATVALAVPFFGDIVSLTGALLSCSTTMLLPCLCYLRVRAKVISRQWQCEKKMYWLETAVCTVIVVVGAAIVGLGTYSSVKEIVRKL</sequence>
<keyword evidence="6 8" id="KW-0472">Membrane</keyword>
<evidence type="ECO:0000256" key="6">
    <source>
        <dbReference type="ARBA" id="ARBA00023136"/>
    </source>
</evidence>
<evidence type="ECO:0000256" key="4">
    <source>
        <dbReference type="ARBA" id="ARBA00022970"/>
    </source>
</evidence>
<evidence type="ECO:0000313" key="11">
    <source>
        <dbReference type="Proteomes" id="UP001054889"/>
    </source>
</evidence>
<evidence type="ECO:0000256" key="5">
    <source>
        <dbReference type="ARBA" id="ARBA00022989"/>
    </source>
</evidence>
<keyword evidence="2" id="KW-0813">Transport</keyword>
<gene>
    <name evidence="10" type="primary">gb15914</name>
    <name evidence="10" type="ORF">PR202_gb15914</name>
</gene>
<dbReference type="GO" id="GO:0006865">
    <property type="term" value="P:amino acid transport"/>
    <property type="evidence" value="ECO:0007669"/>
    <property type="project" value="UniProtKB-KW"/>
</dbReference>
<evidence type="ECO:0000259" key="9">
    <source>
        <dbReference type="Pfam" id="PF01490"/>
    </source>
</evidence>
<keyword evidence="3 8" id="KW-0812">Transmembrane</keyword>
<comment type="caution">
    <text evidence="10">The sequence shown here is derived from an EMBL/GenBank/DDBJ whole genome shotgun (WGS) entry which is preliminary data.</text>
</comment>
<dbReference type="PANTHER" id="PTHR48017">
    <property type="entry name" value="OS05G0424000 PROTEIN-RELATED"/>
    <property type="match status" value="1"/>
</dbReference>
<dbReference type="Pfam" id="PF01490">
    <property type="entry name" value="Aa_trans"/>
    <property type="match status" value="1"/>
</dbReference>
<keyword evidence="4" id="KW-0029">Amino-acid transport</keyword>
<organism evidence="10 11">
    <name type="scientific">Eleusine coracana subsp. coracana</name>
    <dbReference type="NCBI Taxonomy" id="191504"/>
    <lineage>
        <taxon>Eukaryota</taxon>
        <taxon>Viridiplantae</taxon>
        <taxon>Streptophyta</taxon>
        <taxon>Embryophyta</taxon>
        <taxon>Tracheophyta</taxon>
        <taxon>Spermatophyta</taxon>
        <taxon>Magnoliopsida</taxon>
        <taxon>Liliopsida</taxon>
        <taxon>Poales</taxon>
        <taxon>Poaceae</taxon>
        <taxon>PACMAD clade</taxon>
        <taxon>Chloridoideae</taxon>
        <taxon>Cynodonteae</taxon>
        <taxon>Eleusininae</taxon>
        <taxon>Eleusine</taxon>
    </lineage>
</organism>
<evidence type="ECO:0000256" key="2">
    <source>
        <dbReference type="ARBA" id="ARBA00022448"/>
    </source>
</evidence>
<feature type="compositionally biased region" description="Pro residues" evidence="7">
    <location>
        <begin position="79"/>
        <end position="95"/>
    </location>
</feature>
<dbReference type="InterPro" id="IPR013057">
    <property type="entry name" value="AA_transpt_TM"/>
</dbReference>
<keyword evidence="11" id="KW-1185">Reference proteome</keyword>
<evidence type="ECO:0000313" key="10">
    <source>
        <dbReference type="EMBL" id="GJN27859.1"/>
    </source>
</evidence>
<feature type="transmembrane region" description="Helical" evidence="8">
    <location>
        <begin position="263"/>
        <end position="286"/>
    </location>
</feature>
<reference evidence="10" key="2">
    <citation type="submission" date="2021-12" db="EMBL/GenBank/DDBJ databases">
        <title>Resequencing data analysis of finger millet.</title>
        <authorList>
            <person name="Hatakeyama M."/>
            <person name="Aluri S."/>
            <person name="Balachadran M.T."/>
            <person name="Sivarajan S.R."/>
            <person name="Poveda L."/>
            <person name="Shimizu-Inatsugi R."/>
            <person name="Schlapbach R."/>
            <person name="Sreeman S.M."/>
            <person name="Shimizu K.K."/>
        </authorList>
    </citation>
    <scope>NUCLEOTIDE SEQUENCE</scope>
</reference>
<dbReference type="Proteomes" id="UP001054889">
    <property type="component" value="Unassembled WGS sequence"/>
</dbReference>
<accession>A0AAV5EZ55</accession>
<dbReference type="GO" id="GO:0016020">
    <property type="term" value="C:membrane"/>
    <property type="evidence" value="ECO:0007669"/>
    <property type="project" value="UniProtKB-SubCell"/>
</dbReference>
<name>A0AAV5EZ55_ELECO</name>
<comment type="subcellular location">
    <subcellularLocation>
        <location evidence="1">Membrane</location>
    </subcellularLocation>
</comment>
<feature type="region of interest" description="Disordered" evidence="7">
    <location>
        <begin position="72"/>
        <end position="103"/>
    </location>
</feature>
<evidence type="ECO:0000256" key="8">
    <source>
        <dbReference type="SAM" id="Phobius"/>
    </source>
</evidence>
<reference evidence="10" key="1">
    <citation type="journal article" date="2018" name="DNA Res.">
        <title>Multiple hybrid de novo genome assembly of finger millet, an orphan allotetraploid crop.</title>
        <authorList>
            <person name="Hatakeyama M."/>
            <person name="Aluri S."/>
            <person name="Balachadran M.T."/>
            <person name="Sivarajan S.R."/>
            <person name="Patrignani A."/>
            <person name="Gruter S."/>
            <person name="Poveda L."/>
            <person name="Shimizu-Inatsugi R."/>
            <person name="Baeten J."/>
            <person name="Francoijs K.J."/>
            <person name="Nataraja K.N."/>
            <person name="Reddy Y.A.N."/>
            <person name="Phadnis S."/>
            <person name="Ravikumar R.L."/>
            <person name="Schlapbach R."/>
            <person name="Sreeman S.M."/>
            <person name="Shimizu K.K."/>
        </authorList>
    </citation>
    <scope>NUCLEOTIDE SEQUENCE</scope>
</reference>
<feature type="transmembrane region" description="Helical" evidence="8">
    <location>
        <begin position="223"/>
        <end position="242"/>
    </location>
</feature>
<feature type="transmembrane region" description="Helical" evidence="8">
    <location>
        <begin position="196"/>
        <end position="217"/>
    </location>
</feature>
<dbReference type="AlphaFoldDB" id="A0AAV5EZ55"/>
<proteinExistence type="predicted"/>
<evidence type="ECO:0000256" key="1">
    <source>
        <dbReference type="ARBA" id="ARBA00004370"/>
    </source>
</evidence>
<protein>
    <recommendedName>
        <fullName evidence="9">Amino acid transporter transmembrane domain-containing protein</fullName>
    </recommendedName>
</protein>
<evidence type="ECO:0000256" key="3">
    <source>
        <dbReference type="ARBA" id="ARBA00022692"/>
    </source>
</evidence>
<feature type="domain" description="Amino acid transporter transmembrane" evidence="9">
    <location>
        <begin position="170"/>
        <end position="278"/>
    </location>
</feature>
<dbReference type="EMBL" id="BQKI01000079">
    <property type="protein sequence ID" value="GJN27859.1"/>
    <property type="molecule type" value="Genomic_DNA"/>
</dbReference>
<keyword evidence="5 8" id="KW-1133">Transmembrane helix</keyword>